<keyword evidence="2" id="KW-0378">Hydrolase</keyword>
<dbReference type="Gene3D" id="3.60.10.10">
    <property type="entry name" value="Endonuclease/exonuclease/phosphatase"/>
    <property type="match status" value="1"/>
</dbReference>
<gene>
    <name evidence="2" type="ORF">DJ013_14045</name>
</gene>
<dbReference type="PANTHER" id="PTHR42834:SF1">
    <property type="entry name" value="ENDONUCLEASE_EXONUCLEASE_PHOSPHATASE FAMILY PROTEIN (AFU_ORTHOLOGUE AFUA_3G09210)"/>
    <property type="match status" value="1"/>
</dbReference>
<keyword evidence="2" id="KW-0540">Nuclease</keyword>
<proteinExistence type="predicted"/>
<dbReference type="EMBL" id="CP029480">
    <property type="protein sequence ID" value="AWV99227.1"/>
    <property type="molecule type" value="Genomic_DNA"/>
</dbReference>
<dbReference type="GO" id="GO:0004527">
    <property type="term" value="F:exonuclease activity"/>
    <property type="evidence" value="ECO:0007669"/>
    <property type="project" value="UniProtKB-KW"/>
</dbReference>
<evidence type="ECO:0000259" key="1">
    <source>
        <dbReference type="Pfam" id="PF19580"/>
    </source>
</evidence>
<dbReference type="KEGG" id="als:DJ013_14045"/>
<keyword evidence="2" id="KW-0255">Endonuclease</keyword>
<organism evidence="2 3">
    <name type="scientific">Arcticibacterium luteifluviistationis</name>
    <dbReference type="NCBI Taxonomy" id="1784714"/>
    <lineage>
        <taxon>Bacteria</taxon>
        <taxon>Pseudomonadati</taxon>
        <taxon>Bacteroidota</taxon>
        <taxon>Cytophagia</taxon>
        <taxon>Cytophagales</taxon>
        <taxon>Leadbetterellaceae</taxon>
        <taxon>Arcticibacterium</taxon>
    </lineage>
</organism>
<dbReference type="Proteomes" id="UP000249873">
    <property type="component" value="Chromosome"/>
</dbReference>
<dbReference type="RefSeq" id="WP_111372455.1">
    <property type="nucleotide sequence ID" value="NZ_CP029480.1"/>
</dbReference>
<dbReference type="InterPro" id="IPR005135">
    <property type="entry name" value="Endo/exonuclease/phosphatase"/>
</dbReference>
<name>A0A2Z4GDN3_9BACT</name>
<evidence type="ECO:0000313" key="2">
    <source>
        <dbReference type="EMBL" id="AWV99227.1"/>
    </source>
</evidence>
<protein>
    <submittedName>
        <fullName evidence="2">Endonuclease/exonuclease/phosphatase</fullName>
    </submittedName>
</protein>
<keyword evidence="2" id="KW-0269">Exonuclease</keyword>
<accession>A0A2Z4GDN3</accession>
<evidence type="ECO:0000313" key="3">
    <source>
        <dbReference type="Proteomes" id="UP000249873"/>
    </source>
</evidence>
<keyword evidence="3" id="KW-1185">Reference proteome</keyword>
<dbReference type="OrthoDB" id="9802724at2"/>
<dbReference type="Pfam" id="PF19580">
    <property type="entry name" value="Exo_endo_phos_3"/>
    <property type="match status" value="1"/>
</dbReference>
<feature type="domain" description="Endonuclease/exonuclease/phosphatase" evidence="1">
    <location>
        <begin position="6"/>
        <end position="325"/>
    </location>
</feature>
<dbReference type="AlphaFoldDB" id="A0A2Z4GDN3"/>
<sequence>MKQHHIYWWNLENLFDIENSPDRPDWFQKTIKNELKGWDSLVLEKKLTNLCQIISQMNQNQGPDILGVCEIENEAVVVKLMAKVTAITGRNYAVLHQDTKDKRGIDIAIIYDSDKYATDGKVFSLEIMKRNATRDLFQVAFTTQDGNELVLIGNHWPSRMGGKFESEPYRMMVGETLSYWIDRIHEIKLKDNNDKNPAIVLMGDFNDNPYDRSITDYLRATGNLQKVKNARSHLLFNLMFPFLNSKYGTHVYGSEQSILDQFIVSKSLVVNSTSYPFQVAATNLLPFPELVKGDYNTPIRFGRPSSKSTFNEAGFSDHLPIELVINERD</sequence>
<dbReference type="PANTHER" id="PTHR42834">
    <property type="entry name" value="ENDONUCLEASE/EXONUCLEASE/PHOSPHATASE FAMILY PROTEIN (AFU_ORTHOLOGUE AFUA_3G09210)"/>
    <property type="match status" value="1"/>
</dbReference>
<dbReference type="InterPro" id="IPR036691">
    <property type="entry name" value="Endo/exonu/phosph_ase_sf"/>
</dbReference>
<dbReference type="GO" id="GO:0004519">
    <property type="term" value="F:endonuclease activity"/>
    <property type="evidence" value="ECO:0007669"/>
    <property type="project" value="UniProtKB-KW"/>
</dbReference>
<dbReference type="SUPFAM" id="SSF56219">
    <property type="entry name" value="DNase I-like"/>
    <property type="match status" value="1"/>
</dbReference>
<reference evidence="2 3" key="1">
    <citation type="submission" date="2018-05" db="EMBL/GenBank/DDBJ databases">
        <title>Complete genome sequence of Arcticibacterium luteifluviistationis SM1504T, a cytophagaceae bacterium isolated from Arctic surface seawater.</title>
        <authorList>
            <person name="Li Y."/>
            <person name="Qin Q.-L."/>
        </authorList>
    </citation>
    <scope>NUCLEOTIDE SEQUENCE [LARGE SCALE GENOMIC DNA]</scope>
    <source>
        <strain evidence="2 3">SM1504</strain>
    </source>
</reference>